<dbReference type="InterPro" id="IPR013783">
    <property type="entry name" value="Ig-like_fold"/>
</dbReference>
<dbReference type="InterPro" id="IPR036179">
    <property type="entry name" value="Ig-like_dom_sf"/>
</dbReference>
<feature type="domain" description="Ig-like" evidence="3">
    <location>
        <begin position="118"/>
        <end position="207"/>
    </location>
</feature>
<dbReference type="OMA" id="VTQWTWY"/>
<feature type="compositionally biased region" description="Low complexity" evidence="1">
    <location>
        <begin position="248"/>
        <end position="263"/>
    </location>
</feature>
<evidence type="ECO:0000259" key="3">
    <source>
        <dbReference type="PROSITE" id="PS50835"/>
    </source>
</evidence>
<dbReference type="AlphaFoldDB" id="A0A9J6GI36"/>
<dbReference type="EMBL" id="JABSTR010000006">
    <property type="protein sequence ID" value="KAH9374012.1"/>
    <property type="molecule type" value="Genomic_DNA"/>
</dbReference>
<feature type="region of interest" description="Disordered" evidence="1">
    <location>
        <begin position="248"/>
        <end position="298"/>
    </location>
</feature>
<keyword evidence="2" id="KW-0812">Transmembrane</keyword>
<sequence length="298" mass="30980">MHCADQFASQVSTNLLASIMAITTNEDPPGGGKAIDPSEPFVLACTAGSPNDPIQWSKDGKDITEHIDKLANGTSTLTIEKGTPEDVGDYTCKTAPAAGTPEEATITVGFKLSAEVSPHHSTAPSACVEGKDAQIVLAILGVPKPTSLVWTKNGDALAVSDRVTLEEFDGIPDAKLRFHPLETGDEGKYSCEVTSPKEHVTVEIQLTVKGKYAALFPFIGICAEVVVLCLIIYRAEKRALQQANPAPAAAAAEAGTAGSQAADAGREPSEQGSKQSVGEAQVVPPEQQAPPEALATPA</sequence>
<comment type="caution">
    <text evidence="4">The sequence shown here is derived from an EMBL/GenBank/DDBJ whole genome shotgun (WGS) entry which is preliminary data.</text>
</comment>
<dbReference type="Pfam" id="PF13927">
    <property type="entry name" value="Ig_3"/>
    <property type="match status" value="1"/>
</dbReference>
<feature type="domain" description="Ig-like" evidence="3">
    <location>
        <begin position="32"/>
        <end position="107"/>
    </location>
</feature>
<dbReference type="Gene3D" id="2.60.40.10">
    <property type="entry name" value="Immunoglobulins"/>
    <property type="match status" value="2"/>
</dbReference>
<evidence type="ECO:0000313" key="5">
    <source>
        <dbReference type="Proteomes" id="UP000821853"/>
    </source>
</evidence>
<evidence type="ECO:0000313" key="4">
    <source>
        <dbReference type="EMBL" id="KAH9374012.1"/>
    </source>
</evidence>
<dbReference type="VEuPathDB" id="VectorBase:HLOH_042361"/>
<name>A0A9J6GI36_HAELO</name>
<keyword evidence="2" id="KW-0472">Membrane</keyword>
<dbReference type="PANTHER" id="PTHR45889:SF8">
    <property type="entry name" value="IG-LIKE DOMAIN-CONTAINING PROTEIN"/>
    <property type="match status" value="1"/>
</dbReference>
<protein>
    <recommendedName>
        <fullName evidence="3">Ig-like domain-containing protein</fullName>
    </recommendedName>
</protein>
<accession>A0A9J6GI36</accession>
<keyword evidence="5" id="KW-1185">Reference proteome</keyword>
<dbReference type="InterPro" id="IPR013098">
    <property type="entry name" value="Ig_I-set"/>
</dbReference>
<evidence type="ECO:0000256" key="1">
    <source>
        <dbReference type="SAM" id="MobiDB-lite"/>
    </source>
</evidence>
<dbReference type="PROSITE" id="PS50835">
    <property type="entry name" value="IG_LIKE"/>
    <property type="match status" value="2"/>
</dbReference>
<evidence type="ECO:0000256" key="2">
    <source>
        <dbReference type="SAM" id="Phobius"/>
    </source>
</evidence>
<dbReference type="Pfam" id="PF07679">
    <property type="entry name" value="I-set"/>
    <property type="match status" value="1"/>
</dbReference>
<dbReference type="InterPro" id="IPR007110">
    <property type="entry name" value="Ig-like_dom"/>
</dbReference>
<dbReference type="InterPro" id="IPR003599">
    <property type="entry name" value="Ig_sub"/>
</dbReference>
<dbReference type="SMART" id="SM00409">
    <property type="entry name" value="IG"/>
    <property type="match status" value="2"/>
</dbReference>
<gene>
    <name evidence="4" type="ORF">HPB48_016236</name>
</gene>
<reference evidence="4 5" key="1">
    <citation type="journal article" date="2020" name="Cell">
        <title>Large-Scale Comparative Analyses of Tick Genomes Elucidate Their Genetic Diversity and Vector Capacities.</title>
        <authorList>
            <consortium name="Tick Genome and Microbiome Consortium (TIGMIC)"/>
            <person name="Jia N."/>
            <person name="Wang J."/>
            <person name="Shi W."/>
            <person name="Du L."/>
            <person name="Sun Y."/>
            <person name="Zhan W."/>
            <person name="Jiang J.F."/>
            <person name="Wang Q."/>
            <person name="Zhang B."/>
            <person name="Ji P."/>
            <person name="Bell-Sakyi L."/>
            <person name="Cui X.M."/>
            <person name="Yuan T.T."/>
            <person name="Jiang B.G."/>
            <person name="Yang W.F."/>
            <person name="Lam T.T."/>
            <person name="Chang Q.C."/>
            <person name="Ding S.J."/>
            <person name="Wang X.J."/>
            <person name="Zhu J.G."/>
            <person name="Ruan X.D."/>
            <person name="Zhao L."/>
            <person name="Wei J.T."/>
            <person name="Ye R.Z."/>
            <person name="Que T.C."/>
            <person name="Du C.H."/>
            <person name="Zhou Y.H."/>
            <person name="Cheng J.X."/>
            <person name="Dai P.F."/>
            <person name="Guo W.B."/>
            <person name="Han X.H."/>
            <person name="Huang E.J."/>
            <person name="Li L.F."/>
            <person name="Wei W."/>
            <person name="Gao Y.C."/>
            <person name="Liu J.Z."/>
            <person name="Shao H.Z."/>
            <person name="Wang X."/>
            <person name="Wang C.C."/>
            <person name="Yang T.C."/>
            <person name="Huo Q.B."/>
            <person name="Li W."/>
            <person name="Chen H.Y."/>
            <person name="Chen S.E."/>
            <person name="Zhou L.G."/>
            <person name="Ni X.B."/>
            <person name="Tian J.H."/>
            <person name="Sheng Y."/>
            <person name="Liu T."/>
            <person name="Pan Y.S."/>
            <person name="Xia L.Y."/>
            <person name="Li J."/>
            <person name="Zhao F."/>
            <person name="Cao W.C."/>
        </authorList>
    </citation>
    <scope>NUCLEOTIDE SEQUENCE [LARGE SCALE GENOMIC DNA]</scope>
    <source>
        <strain evidence="4">HaeL-2018</strain>
    </source>
</reference>
<dbReference type="Proteomes" id="UP000821853">
    <property type="component" value="Chromosome 4"/>
</dbReference>
<dbReference type="InterPro" id="IPR003598">
    <property type="entry name" value="Ig_sub2"/>
</dbReference>
<proteinExistence type="predicted"/>
<feature type="transmembrane region" description="Helical" evidence="2">
    <location>
        <begin position="212"/>
        <end position="233"/>
    </location>
</feature>
<dbReference type="PANTHER" id="PTHR45889">
    <property type="entry name" value="IG-LIKE DOMAIN-CONTAINING PROTEIN"/>
    <property type="match status" value="1"/>
</dbReference>
<dbReference type="CDD" id="cd00096">
    <property type="entry name" value="Ig"/>
    <property type="match status" value="2"/>
</dbReference>
<dbReference type="SUPFAM" id="SSF48726">
    <property type="entry name" value="Immunoglobulin"/>
    <property type="match status" value="2"/>
</dbReference>
<keyword evidence="2" id="KW-1133">Transmembrane helix</keyword>
<dbReference type="SMART" id="SM00408">
    <property type="entry name" value="IGc2"/>
    <property type="match status" value="2"/>
</dbReference>
<feature type="compositionally biased region" description="Low complexity" evidence="1">
    <location>
        <begin position="279"/>
        <end position="298"/>
    </location>
</feature>
<dbReference type="OrthoDB" id="5970915at2759"/>
<organism evidence="4 5">
    <name type="scientific">Haemaphysalis longicornis</name>
    <name type="common">Bush tick</name>
    <dbReference type="NCBI Taxonomy" id="44386"/>
    <lineage>
        <taxon>Eukaryota</taxon>
        <taxon>Metazoa</taxon>
        <taxon>Ecdysozoa</taxon>
        <taxon>Arthropoda</taxon>
        <taxon>Chelicerata</taxon>
        <taxon>Arachnida</taxon>
        <taxon>Acari</taxon>
        <taxon>Parasitiformes</taxon>
        <taxon>Ixodida</taxon>
        <taxon>Ixodoidea</taxon>
        <taxon>Ixodidae</taxon>
        <taxon>Haemaphysalinae</taxon>
        <taxon>Haemaphysalis</taxon>
    </lineage>
</organism>